<evidence type="ECO:0000313" key="2">
    <source>
        <dbReference type="EMBL" id="NKQ54234.1"/>
    </source>
</evidence>
<feature type="transmembrane region" description="Helical" evidence="1">
    <location>
        <begin position="252"/>
        <end position="270"/>
    </location>
</feature>
<feature type="transmembrane region" description="Helical" evidence="1">
    <location>
        <begin position="643"/>
        <end position="665"/>
    </location>
</feature>
<feature type="transmembrane region" description="Helical" evidence="1">
    <location>
        <begin position="591"/>
        <end position="609"/>
    </location>
</feature>
<gene>
    <name evidence="2" type="ORF">HFP15_15200</name>
</gene>
<accession>A0ABX1J5N0</accession>
<feature type="transmembrane region" description="Helical" evidence="1">
    <location>
        <begin position="616"/>
        <end position="637"/>
    </location>
</feature>
<evidence type="ECO:0000313" key="3">
    <source>
        <dbReference type="Proteomes" id="UP000715441"/>
    </source>
</evidence>
<evidence type="ECO:0000256" key="1">
    <source>
        <dbReference type="SAM" id="Phobius"/>
    </source>
</evidence>
<name>A0ABX1J5N0_9PSEU</name>
<dbReference type="Proteomes" id="UP000715441">
    <property type="component" value="Unassembled WGS sequence"/>
</dbReference>
<sequence>MAAIVLVLVALTGLGLARAKVDTGIASFLPAADPAYRALEDKARSFGGDPVVVLLESRTPQAFFTDQDQLSRLVGTEGSLSRLPDVAAVYGPGTVLNQTAGTAQDVLAQISGRRDALRTEAEQKAQQRGASPAAVNAAGDAAVVDFDRRYGALLVRGLPAGLPTLHNPGFVRTVLFGDDGNPRPQWQFVVPNSSTVAVLVRPREGLDQSATGRLVDSVKSTVDESGLATRRVTVTGVPAITAALSDRAQQELPLLGGLSLAAVALLFFVVPWTRRRRNRFRPLLCSLAGGAVTIAVFGWIGHPLSLGVVAFLPILLGIGGDFPFYLSQPGKPRRILVAAGAAVAGFGALALSPLPFVRELGFALALGVAATVGIAVVARRVFGVTGLPAPSAPVAAARPVTRSRRALIAVVAAAGALGGLIALPHMAIQAEPEQLARGLPELADATYAERVLGSGGEVGIVLHGQNVLTPEVLRWTDQAQSEIVRAHGDQMRPVITTANLFRFLGANPTPEQIEAAMTLVPRYLTSAVVRSDRSESLMLFGVGITDVGELGRLLADVRASLPPAPPGVRAEVVGLPVAAVRGLDLVDSSRLWLNLAGVAAALLIIAVGLRRRGDVLRAAATVLLATGWVTGLAWLTVGSLSPLTVAVATLTTVTGCEFAVVLARLRDRRPGTVLRRVGVAALAATAGYLVLCLSGLAVLREFGFLLAAGVAGSFGAALLVAWLTSRTPARPVAGAVPVEKTKEEVTV</sequence>
<dbReference type="PANTHER" id="PTHR33406:SF13">
    <property type="entry name" value="MEMBRANE PROTEIN YDFJ"/>
    <property type="match status" value="1"/>
</dbReference>
<dbReference type="EMBL" id="JAAXLS010000008">
    <property type="protein sequence ID" value="NKQ54234.1"/>
    <property type="molecule type" value="Genomic_DNA"/>
</dbReference>
<protein>
    <submittedName>
        <fullName evidence="2">RND transporter</fullName>
    </submittedName>
</protein>
<feature type="transmembrane region" description="Helical" evidence="1">
    <location>
        <begin position="406"/>
        <end position="427"/>
    </location>
</feature>
<feature type="transmembrane region" description="Helical" evidence="1">
    <location>
        <begin position="677"/>
        <end position="698"/>
    </location>
</feature>
<feature type="transmembrane region" description="Helical" evidence="1">
    <location>
        <begin position="360"/>
        <end position="378"/>
    </location>
</feature>
<comment type="caution">
    <text evidence="2">The sequence shown here is derived from an EMBL/GenBank/DDBJ whole genome shotgun (WGS) entry which is preliminary data.</text>
</comment>
<proteinExistence type="predicted"/>
<dbReference type="PANTHER" id="PTHR33406">
    <property type="entry name" value="MEMBRANE PROTEIN MJ1562-RELATED"/>
    <property type="match status" value="1"/>
</dbReference>
<feature type="transmembrane region" description="Helical" evidence="1">
    <location>
        <begin position="282"/>
        <end position="300"/>
    </location>
</feature>
<organism evidence="2 3">
    <name type="scientific">Amycolatopsis acididurans</name>
    <dbReference type="NCBI Taxonomy" id="2724524"/>
    <lineage>
        <taxon>Bacteria</taxon>
        <taxon>Bacillati</taxon>
        <taxon>Actinomycetota</taxon>
        <taxon>Actinomycetes</taxon>
        <taxon>Pseudonocardiales</taxon>
        <taxon>Pseudonocardiaceae</taxon>
        <taxon>Amycolatopsis</taxon>
    </lineage>
</organism>
<dbReference type="SUPFAM" id="SSF82866">
    <property type="entry name" value="Multidrug efflux transporter AcrB transmembrane domain"/>
    <property type="match status" value="2"/>
</dbReference>
<keyword evidence="1" id="KW-1133">Transmembrane helix</keyword>
<reference evidence="2 3" key="1">
    <citation type="submission" date="2020-04" db="EMBL/GenBank/DDBJ databases">
        <title>Novel species.</title>
        <authorList>
            <person name="Teo W.F.A."/>
            <person name="Lipun K."/>
            <person name="Srisuk N."/>
            <person name="Duangmal K."/>
        </authorList>
    </citation>
    <scope>NUCLEOTIDE SEQUENCE [LARGE SCALE GENOMIC DNA]</scope>
    <source>
        <strain evidence="2 3">K13G38</strain>
    </source>
</reference>
<keyword evidence="1" id="KW-0472">Membrane</keyword>
<feature type="transmembrane region" description="Helical" evidence="1">
    <location>
        <begin position="306"/>
        <end position="326"/>
    </location>
</feature>
<feature type="transmembrane region" description="Helical" evidence="1">
    <location>
        <begin position="704"/>
        <end position="723"/>
    </location>
</feature>
<feature type="transmembrane region" description="Helical" evidence="1">
    <location>
        <begin position="335"/>
        <end position="354"/>
    </location>
</feature>
<dbReference type="InterPro" id="IPR050545">
    <property type="entry name" value="Mycobact_MmpL"/>
</dbReference>
<keyword evidence="3" id="KW-1185">Reference proteome</keyword>
<keyword evidence="1" id="KW-0812">Transmembrane</keyword>